<feature type="non-terminal residue" evidence="1">
    <location>
        <position position="1"/>
    </location>
</feature>
<reference evidence="1" key="1">
    <citation type="journal article" date="2014" name="Front. Microbiol.">
        <title>High frequency of phylogenetically diverse reductive dehalogenase-homologous genes in deep subseafloor sedimentary metagenomes.</title>
        <authorList>
            <person name="Kawai M."/>
            <person name="Futagami T."/>
            <person name="Toyoda A."/>
            <person name="Takaki Y."/>
            <person name="Nishi S."/>
            <person name="Hori S."/>
            <person name="Arai W."/>
            <person name="Tsubouchi T."/>
            <person name="Morono Y."/>
            <person name="Uchiyama I."/>
            <person name="Ito T."/>
            <person name="Fujiyama A."/>
            <person name="Inagaki F."/>
            <person name="Takami H."/>
        </authorList>
    </citation>
    <scope>NUCLEOTIDE SEQUENCE</scope>
    <source>
        <strain evidence="1">Expedition CK06-06</strain>
    </source>
</reference>
<protein>
    <submittedName>
        <fullName evidence="1">Uncharacterized protein</fullName>
    </submittedName>
</protein>
<dbReference type="AlphaFoldDB" id="X1JMN9"/>
<dbReference type="EMBL" id="BARV01002720">
    <property type="protein sequence ID" value="GAH95352.1"/>
    <property type="molecule type" value="Genomic_DNA"/>
</dbReference>
<accession>X1JMN9</accession>
<name>X1JMN9_9ZZZZ</name>
<proteinExistence type="predicted"/>
<organism evidence="1">
    <name type="scientific">marine sediment metagenome</name>
    <dbReference type="NCBI Taxonomy" id="412755"/>
    <lineage>
        <taxon>unclassified sequences</taxon>
        <taxon>metagenomes</taxon>
        <taxon>ecological metagenomes</taxon>
    </lineage>
</organism>
<evidence type="ECO:0000313" key="1">
    <source>
        <dbReference type="EMBL" id="GAH95352.1"/>
    </source>
</evidence>
<gene>
    <name evidence="1" type="ORF">S06H3_06867</name>
</gene>
<sequence>KSLAICHIKLRLNGLYYGPKNKDTNPYGYDRQQ</sequence>
<comment type="caution">
    <text evidence="1">The sequence shown here is derived from an EMBL/GenBank/DDBJ whole genome shotgun (WGS) entry which is preliminary data.</text>
</comment>